<dbReference type="SUPFAM" id="SSF69572">
    <property type="entry name" value="Activating enzymes of the ubiquitin-like proteins"/>
    <property type="match status" value="1"/>
</dbReference>
<comment type="subunit">
    <text evidence="7">Homodimer. Forms a stable heterotetrameric complex of 2 MoeB and 2 MoaD during adenylation of MoaD.</text>
</comment>
<evidence type="ECO:0000256" key="12">
    <source>
        <dbReference type="ARBA" id="ARBA00078531"/>
    </source>
</evidence>
<evidence type="ECO:0000256" key="6">
    <source>
        <dbReference type="ARBA" id="ARBA00055169"/>
    </source>
</evidence>
<reference evidence="14 15" key="1">
    <citation type="submission" date="2012-06" db="EMBL/GenBank/DDBJ databases">
        <title>Complete genome of Terriglobus roseus DSM 18391.</title>
        <authorList>
            <consortium name="US DOE Joint Genome Institute (JGI-PGF)"/>
            <person name="Lucas S."/>
            <person name="Copeland A."/>
            <person name="Lapidus A."/>
            <person name="Glavina del Rio T."/>
            <person name="Dalin E."/>
            <person name="Tice H."/>
            <person name="Bruce D."/>
            <person name="Goodwin L."/>
            <person name="Pitluck S."/>
            <person name="Peters L."/>
            <person name="Mikhailova N."/>
            <person name="Munk A.C.C."/>
            <person name="Kyrpides N."/>
            <person name="Mavromatis K."/>
            <person name="Ivanova N."/>
            <person name="Brettin T."/>
            <person name="Detter J.C."/>
            <person name="Han C."/>
            <person name="Larimer F."/>
            <person name="Land M."/>
            <person name="Hauser L."/>
            <person name="Markowitz V."/>
            <person name="Cheng J.-F."/>
            <person name="Hugenholtz P."/>
            <person name="Woyke T."/>
            <person name="Wu D."/>
            <person name="Brambilla E."/>
            <person name="Klenk H.-P."/>
            <person name="Eisen J.A."/>
        </authorList>
    </citation>
    <scope>NUCLEOTIDE SEQUENCE [LARGE SCALE GENOMIC DNA]</scope>
    <source>
        <strain evidence="15">DSM 18391 / NRRL B-41598 / KBS 63</strain>
    </source>
</reference>
<evidence type="ECO:0000313" key="15">
    <source>
        <dbReference type="Proteomes" id="UP000006056"/>
    </source>
</evidence>
<comment type="catalytic activity">
    <reaction evidence="5">
        <text>[molybdopterin-synthase sulfur-carrier protein]-C-terminal Gly-Gly + ATP + H(+) = [molybdopterin-synthase sulfur-carrier protein]-C-terminal Gly-Gly-AMP + diphosphate</text>
        <dbReference type="Rhea" id="RHEA:43616"/>
        <dbReference type="Rhea" id="RHEA-COMP:12159"/>
        <dbReference type="Rhea" id="RHEA-COMP:12202"/>
        <dbReference type="ChEBI" id="CHEBI:15378"/>
        <dbReference type="ChEBI" id="CHEBI:30616"/>
        <dbReference type="ChEBI" id="CHEBI:33019"/>
        <dbReference type="ChEBI" id="CHEBI:90618"/>
        <dbReference type="ChEBI" id="CHEBI:90778"/>
        <dbReference type="EC" id="2.7.7.80"/>
    </reaction>
</comment>
<dbReference type="EC" id="2.7.7.80" evidence="8"/>
<dbReference type="GO" id="GO:0008146">
    <property type="term" value="F:sulfotransferase activity"/>
    <property type="evidence" value="ECO:0007669"/>
    <property type="project" value="TreeGrafter"/>
</dbReference>
<dbReference type="Gene3D" id="3.40.50.720">
    <property type="entry name" value="NAD(P)-binding Rossmann-like Domain"/>
    <property type="match status" value="1"/>
</dbReference>
<dbReference type="PATRIC" id="fig|926566.3.peg.856"/>
<dbReference type="SMART" id="SM00450">
    <property type="entry name" value="RHOD"/>
    <property type="match status" value="1"/>
</dbReference>
<dbReference type="Pfam" id="PF02597">
    <property type="entry name" value="ThiS"/>
    <property type="match status" value="1"/>
</dbReference>
<dbReference type="InterPro" id="IPR045886">
    <property type="entry name" value="ThiF/MoeB/HesA"/>
</dbReference>
<dbReference type="FunFam" id="3.40.50.720:FF:000033">
    <property type="entry name" value="Adenylyltransferase and sulfurtransferase MOCS3"/>
    <property type="match status" value="1"/>
</dbReference>
<evidence type="ECO:0000256" key="10">
    <source>
        <dbReference type="ARBA" id="ARBA00075110"/>
    </source>
</evidence>
<evidence type="ECO:0000313" key="14">
    <source>
        <dbReference type="EMBL" id="AFL87201.1"/>
    </source>
</evidence>
<dbReference type="NCBIfam" id="NF004281">
    <property type="entry name" value="PRK05690.1"/>
    <property type="match status" value="1"/>
</dbReference>
<keyword evidence="15" id="KW-1185">Reference proteome</keyword>
<feature type="domain" description="Rhodanese" evidence="13">
    <location>
        <begin position="418"/>
        <end position="507"/>
    </location>
</feature>
<dbReference type="InterPro" id="IPR001763">
    <property type="entry name" value="Rhodanese-like_dom"/>
</dbReference>
<dbReference type="Pfam" id="PF00899">
    <property type="entry name" value="ThiF"/>
    <property type="match status" value="1"/>
</dbReference>
<proteinExistence type="inferred from homology"/>
<dbReference type="PANTHER" id="PTHR10953">
    <property type="entry name" value="UBIQUITIN-ACTIVATING ENZYME E1"/>
    <property type="match status" value="1"/>
</dbReference>
<accession>I3ZD83</accession>
<dbReference type="InterPro" id="IPR000594">
    <property type="entry name" value="ThiF_NAD_FAD-bd"/>
</dbReference>
<dbReference type="CDD" id="cd00757">
    <property type="entry name" value="ThiF_MoeB_HesA_family"/>
    <property type="match status" value="1"/>
</dbReference>
<name>I3ZD83_TERRK</name>
<dbReference type="GO" id="GO:0061605">
    <property type="term" value="F:molybdopterin-synthase adenylyltransferase activity"/>
    <property type="evidence" value="ECO:0007669"/>
    <property type="project" value="UniProtKB-EC"/>
</dbReference>
<dbReference type="PROSITE" id="PS50206">
    <property type="entry name" value="RHODANESE_3"/>
    <property type="match status" value="1"/>
</dbReference>
<dbReference type="AlphaFoldDB" id="I3ZD83"/>
<evidence type="ECO:0000256" key="4">
    <source>
        <dbReference type="ARBA" id="ARBA00022840"/>
    </source>
</evidence>
<evidence type="ECO:0000256" key="8">
    <source>
        <dbReference type="ARBA" id="ARBA00066884"/>
    </source>
</evidence>
<dbReference type="GO" id="GO:0008641">
    <property type="term" value="F:ubiquitin-like modifier activating enzyme activity"/>
    <property type="evidence" value="ECO:0007669"/>
    <property type="project" value="InterPro"/>
</dbReference>
<dbReference type="Gene3D" id="3.10.20.30">
    <property type="match status" value="1"/>
</dbReference>
<comment type="similarity">
    <text evidence="1">Belongs to the HesA/MoeB/ThiF family.</text>
</comment>
<keyword evidence="3" id="KW-0547">Nucleotide-binding</keyword>
<dbReference type="OrthoDB" id="9800872at2"/>
<dbReference type="eggNOG" id="COG1977">
    <property type="taxonomic scope" value="Bacteria"/>
</dbReference>
<dbReference type="KEGG" id="trs:Terro_0874"/>
<comment type="function">
    <text evidence="6">Catalyzes the adenylation by ATP of the carboxyl group of the C-terminal glycine of sulfur carrier protein MoaD.</text>
</comment>
<dbReference type="GO" id="GO:0005524">
    <property type="term" value="F:ATP binding"/>
    <property type="evidence" value="ECO:0007669"/>
    <property type="project" value="UniProtKB-KW"/>
</dbReference>
<organism evidence="14 15">
    <name type="scientific">Terriglobus roseus (strain DSM 18391 / NRRL B-41598 / KBS 63)</name>
    <dbReference type="NCBI Taxonomy" id="926566"/>
    <lineage>
        <taxon>Bacteria</taxon>
        <taxon>Pseudomonadati</taxon>
        <taxon>Acidobacteriota</taxon>
        <taxon>Terriglobia</taxon>
        <taxon>Terriglobales</taxon>
        <taxon>Acidobacteriaceae</taxon>
        <taxon>Terriglobus</taxon>
    </lineage>
</organism>
<dbReference type="Proteomes" id="UP000006056">
    <property type="component" value="Chromosome"/>
</dbReference>
<evidence type="ECO:0000256" key="5">
    <source>
        <dbReference type="ARBA" id="ARBA00052218"/>
    </source>
</evidence>
<dbReference type="InterPro" id="IPR036873">
    <property type="entry name" value="Rhodanese-like_dom_sf"/>
</dbReference>
<evidence type="ECO:0000256" key="9">
    <source>
        <dbReference type="ARBA" id="ARBA00073635"/>
    </source>
</evidence>
<dbReference type="SUPFAM" id="SSF54285">
    <property type="entry name" value="MoaD/ThiS"/>
    <property type="match status" value="1"/>
</dbReference>
<dbReference type="PANTHER" id="PTHR10953:SF102">
    <property type="entry name" value="ADENYLYLTRANSFERASE AND SULFURTRANSFERASE MOCS3"/>
    <property type="match status" value="1"/>
</dbReference>
<evidence type="ECO:0000256" key="7">
    <source>
        <dbReference type="ARBA" id="ARBA00063809"/>
    </source>
</evidence>
<keyword evidence="4" id="KW-0067">ATP-binding</keyword>
<dbReference type="HOGENOM" id="CLU_013325_1_1_0"/>
<dbReference type="InterPro" id="IPR016155">
    <property type="entry name" value="Mopterin_synth/thiamin_S_b"/>
</dbReference>
<evidence type="ECO:0000256" key="11">
    <source>
        <dbReference type="ARBA" id="ARBA00075328"/>
    </source>
</evidence>
<dbReference type="InterPro" id="IPR012675">
    <property type="entry name" value="Beta-grasp_dom_sf"/>
</dbReference>
<keyword evidence="2" id="KW-0808">Transferase</keyword>
<dbReference type="eggNOG" id="COG0476">
    <property type="taxonomic scope" value="Bacteria"/>
</dbReference>
<evidence type="ECO:0000256" key="3">
    <source>
        <dbReference type="ARBA" id="ARBA00022741"/>
    </source>
</evidence>
<evidence type="ECO:0000259" key="13">
    <source>
        <dbReference type="PROSITE" id="PS50206"/>
    </source>
</evidence>
<gene>
    <name evidence="14" type="ordered locus">Terro_0874</name>
</gene>
<dbReference type="CDD" id="cd00158">
    <property type="entry name" value="RHOD"/>
    <property type="match status" value="1"/>
</dbReference>
<evidence type="ECO:0000256" key="1">
    <source>
        <dbReference type="ARBA" id="ARBA00009919"/>
    </source>
</evidence>
<dbReference type="eggNOG" id="COG0607">
    <property type="taxonomic scope" value="Bacteria"/>
</dbReference>
<dbReference type="InterPro" id="IPR035985">
    <property type="entry name" value="Ubiquitin-activating_enz"/>
</dbReference>
<dbReference type="Gene3D" id="3.40.250.10">
    <property type="entry name" value="Rhodanese-like domain"/>
    <property type="match status" value="1"/>
</dbReference>
<dbReference type="GO" id="GO:0004792">
    <property type="term" value="F:thiosulfate-cyanide sulfurtransferase activity"/>
    <property type="evidence" value="ECO:0007669"/>
    <property type="project" value="TreeGrafter"/>
</dbReference>
<dbReference type="STRING" id="926566.Terro_0874"/>
<protein>
    <recommendedName>
        <fullName evidence="9">Molybdopterin-synthase adenylyltransferase</fullName>
        <ecNumber evidence="8">2.7.7.80</ecNumber>
    </recommendedName>
    <alternativeName>
        <fullName evidence="12">MoaD protein adenylase</fullName>
    </alternativeName>
    <alternativeName>
        <fullName evidence="10">Molybdopterin-converting factor subunit 1 adenylase</fullName>
    </alternativeName>
    <alternativeName>
        <fullName evidence="11">Sulfur carrier protein MoaD adenylyltransferase</fullName>
    </alternativeName>
</protein>
<dbReference type="Pfam" id="PF00581">
    <property type="entry name" value="Rhodanese"/>
    <property type="match status" value="1"/>
</dbReference>
<dbReference type="InterPro" id="IPR003749">
    <property type="entry name" value="ThiS/MoaD-like"/>
</dbReference>
<sequence>MTILIPTPLRAFTGQKSTVEVDAANVKEALAKLTEAHPALQQHLFGAEGKLRSFVNVYVNDDDIRDLPEKELTALKASDELSIIPSIAGGTPSLTETRPGIAEAALAEPQTAELPKLTNEEIARYSRHLILPEVGMDGQRKLKAAKVLCVGTGGLGAPLALYLTAAGVGTIGLVDFDVVDESNLQRQVIHSQQTVGMLKVDSAEQMLKGLNKNVNIVKHNTMLTSANALEIFKEYDVIADGTDNFQTRYLVNDACVLTGKPNAYGSIFRFEGQASVFATEEGPCYRCLYPEPPPPGLVPSCAEGGVLGILPGLVGVIQATEVIKLILGIGEPLIGRLLLVDSLAMSFRTLKLRKNPACPACGTHEIKELIDYDQFCGIEKPAAVGPLEVSSHAAVAADLQEKDGIPQISVETLKAKRDEGKAFILDVRDPHEAQIATLGAPMIPVNDLESRIGELKGRENEEILVHCRSGARSQKAALILKAHGFQNVSNVTGGILAWADKIDPSMPKY</sequence>
<dbReference type="EMBL" id="CP003379">
    <property type="protein sequence ID" value="AFL87201.1"/>
    <property type="molecule type" value="Genomic_DNA"/>
</dbReference>
<dbReference type="GO" id="GO:0005829">
    <property type="term" value="C:cytosol"/>
    <property type="evidence" value="ECO:0007669"/>
    <property type="project" value="TreeGrafter"/>
</dbReference>
<evidence type="ECO:0000256" key="2">
    <source>
        <dbReference type="ARBA" id="ARBA00022679"/>
    </source>
</evidence>